<keyword evidence="1" id="KW-0808">Transferase</keyword>
<organism evidence="7 8">
    <name type="scientific">Sorangium cellulosum</name>
    <name type="common">Polyangium cellulosum</name>
    <dbReference type="NCBI Taxonomy" id="56"/>
    <lineage>
        <taxon>Bacteria</taxon>
        <taxon>Pseudomonadati</taxon>
        <taxon>Myxococcota</taxon>
        <taxon>Polyangia</taxon>
        <taxon>Polyangiales</taxon>
        <taxon>Polyangiaceae</taxon>
        <taxon>Sorangium</taxon>
    </lineage>
</organism>
<evidence type="ECO:0000256" key="3">
    <source>
        <dbReference type="ARBA" id="ARBA00022777"/>
    </source>
</evidence>
<protein>
    <recommendedName>
        <fullName evidence="6">Protein kinase domain-containing protein</fullName>
    </recommendedName>
</protein>
<dbReference type="SUPFAM" id="SSF56112">
    <property type="entry name" value="Protein kinase-like (PK-like)"/>
    <property type="match status" value="1"/>
</dbReference>
<dbReference type="InterPro" id="IPR000719">
    <property type="entry name" value="Prot_kinase_dom"/>
</dbReference>
<evidence type="ECO:0000256" key="2">
    <source>
        <dbReference type="ARBA" id="ARBA00022741"/>
    </source>
</evidence>
<feature type="compositionally biased region" description="Low complexity" evidence="5">
    <location>
        <begin position="639"/>
        <end position="658"/>
    </location>
</feature>
<evidence type="ECO:0000313" key="8">
    <source>
        <dbReference type="Proteomes" id="UP000238348"/>
    </source>
</evidence>
<keyword evidence="4" id="KW-0067">ATP-binding</keyword>
<feature type="compositionally biased region" description="Low complexity" evidence="5">
    <location>
        <begin position="606"/>
        <end position="617"/>
    </location>
</feature>
<dbReference type="InterPro" id="IPR008271">
    <property type="entry name" value="Ser/Thr_kinase_AS"/>
</dbReference>
<dbReference type="Gene3D" id="3.30.200.20">
    <property type="entry name" value="Phosphorylase Kinase, domain 1"/>
    <property type="match status" value="1"/>
</dbReference>
<dbReference type="FunFam" id="1.10.510.10:FF:000571">
    <property type="entry name" value="Maternal embryonic leucine zipper kinase"/>
    <property type="match status" value="1"/>
</dbReference>
<evidence type="ECO:0000256" key="5">
    <source>
        <dbReference type="SAM" id="MobiDB-lite"/>
    </source>
</evidence>
<feature type="compositionally biased region" description="Pro residues" evidence="5">
    <location>
        <begin position="757"/>
        <end position="771"/>
    </location>
</feature>
<dbReference type="GO" id="GO:0005524">
    <property type="term" value="F:ATP binding"/>
    <property type="evidence" value="ECO:0007669"/>
    <property type="project" value="UniProtKB-KW"/>
</dbReference>
<dbReference type="GO" id="GO:0004674">
    <property type="term" value="F:protein serine/threonine kinase activity"/>
    <property type="evidence" value="ECO:0007669"/>
    <property type="project" value="TreeGrafter"/>
</dbReference>
<sequence>MLSERYRLIRPVGQGAQASVWVAEHLALSTHVAVKLIDPELAKQEEARERFRREATAAAQLRSAHVVQIIDHGIEGEQPFIVMELLEGEDLFERLARRQRLTLQETSKIVIQVARALTRAHGAGIVHRDLKPENFFISANEDEEVVKILDFGIAKVEGQGKRAIQRTTVGTLMGTPHYMSPEQVKGLSEVDYRADLWALGVIVYQCVTGQLPFDSEGVGDLLIKISLGEIPVPSRVNPELPPSFDVWFARACDRDPERRFDSARELAESLARIADLSADGASTVSSPRPPPMPTAAPRPAPTRPPPGPPRPATGAAIPKAPPLPRMVDPLGAEPARPNERPLPPQHSERPSARPPPSEGAPLSARLGDRAPLPPRRSERPAAPPRPGDTVSPQPPVPRPTGAPPSAAPPLPAGSPRGTGVPPSAKPPLPAGSPRGTGVPPSAKPPLPTRSPRGTGVPPSAAPPLPAGTPRPTGTPLSTEALRSAQPTAVPLAAVHDGLASAPPLANTGGRVPGPGSSPSLEIDVEDFEGDLVHDTEEAPAPSALAPEAPAMFTPQGSAALAPEAPAMFTPQGSAAPAQPALATPAPLDLAPAAPDAPADPSPAVQPPSAAQPPSMRSPEPPAPPLAGEAPPAHTPVAPPRDAGAGAAAVDAGIAAAPASLRAGPSRPQVAPAVASPERALPSSGTPDQWVKSSSVSGMAHEGALPEFDAGSRRRRLVRWGVFLLIALTGAVVWQVVRSQLPLLDTPTAASASAAPAPAQPEPSQAPPPPPTSTASAAPAVDPGQPAASATVSAPPKKRRAPPPPKRPRKQQQPKVDDLTLEAPGTPAEPAEEPSPPAETSPEPESPPHEAPTPQPEQ</sequence>
<gene>
    <name evidence="7" type="ORF">SOCE26_094910</name>
</gene>
<evidence type="ECO:0000256" key="1">
    <source>
        <dbReference type="ARBA" id="ARBA00022679"/>
    </source>
</evidence>
<dbReference type="SMART" id="SM00220">
    <property type="entry name" value="S_TKc"/>
    <property type="match status" value="1"/>
</dbReference>
<feature type="compositionally biased region" description="Low complexity" evidence="5">
    <location>
        <begin position="746"/>
        <end position="756"/>
    </location>
</feature>
<dbReference type="PROSITE" id="PS50011">
    <property type="entry name" value="PROTEIN_KINASE_DOM"/>
    <property type="match status" value="1"/>
</dbReference>
<feature type="compositionally biased region" description="Pro residues" evidence="5">
    <location>
        <begin position="381"/>
        <end position="412"/>
    </location>
</feature>
<feature type="compositionally biased region" description="Low complexity" evidence="5">
    <location>
        <begin position="538"/>
        <end position="550"/>
    </location>
</feature>
<feature type="compositionally biased region" description="Low complexity" evidence="5">
    <location>
        <begin position="573"/>
        <end position="596"/>
    </location>
</feature>
<proteinExistence type="predicted"/>
<dbReference type="AlphaFoldDB" id="A0A2L0F8Q9"/>
<feature type="region of interest" description="Disordered" evidence="5">
    <location>
        <begin position="277"/>
        <end position="711"/>
    </location>
</feature>
<feature type="region of interest" description="Disordered" evidence="5">
    <location>
        <begin position="746"/>
        <end position="857"/>
    </location>
</feature>
<reference evidence="7 8" key="1">
    <citation type="submission" date="2015-09" db="EMBL/GenBank/DDBJ databases">
        <title>Sorangium comparison.</title>
        <authorList>
            <person name="Zaburannyi N."/>
            <person name="Bunk B."/>
            <person name="Overmann J."/>
            <person name="Mueller R."/>
        </authorList>
    </citation>
    <scope>NUCLEOTIDE SEQUENCE [LARGE SCALE GENOMIC DNA]</scope>
    <source>
        <strain evidence="7 8">So ce26</strain>
    </source>
</reference>
<dbReference type="EMBL" id="CP012673">
    <property type="protein sequence ID" value="AUX47965.1"/>
    <property type="molecule type" value="Genomic_DNA"/>
</dbReference>
<feature type="compositionally biased region" description="Pro residues" evidence="5">
    <location>
        <begin position="848"/>
        <end position="857"/>
    </location>
</feature>
<name>A0A2L0F8Q9_SORCE</name>
<dbReference type="CDD" id="cd14014">
    <property type="entry name" value="STKc_PknB_like"/>
    <property type="match status" value="1"/>
</dbReference>
<keyword evidence="2" id="KW-0547">Nucleotide-binding</keyword>
<feature type="domain" description="Protein kinase" evidence="6">
    <location>
        <begin position="6"/>
        <end position="271"/>
    </location>
</feature>
<accession>A0A2L0F8Q9</accession>
<evidence type="ECO:0000259" key="6">
    <source>
        <dbReference type="PROSITE" id="PS50011"/>
    </source>
</evidence>
<dbReference type="Proteomes" id="UP000238348">
    <property type="component" value="Chromosome"/>
</dbReference>
<dbReference type="Pfam" id="PF00069">
    <property type="entry name" value="Pkinase"/>
    <property type="match status" value="1"/>
</dbReference>
<dbReference type="InterPro" id="IPR011009">
    <property type="entry name" value="Kinase-like_dom_sf"/>
</dbReference>
<dbReference type="PANTHER" id="PTHR43289:SF6">
    <property type="entry name" value="SERINE_THREONINE-PROTEIN KINASE NEKL-3"/>
    <property type="match status" value="1"/>
</dbReference>
<feature type="compositionally biased region" description="Polar residues" evidence="5">
    <location>
        <begin position="682"/>
        <end position="696"/>
    </location>
</feature>
<feature type="compositionally biased region" description="Pro residues" evidence="5">
    <location>
        <begin position="287"/>
        <end position="311"/>
    </location>
</feature>
<evidence type="ECO:0000313" key="7">
    <source>
        <dbReference type="EMBL" id="AUX47965.1"/>
    </source>
</evidence>
<dbReference type="PANTHER" id="PTHR43289">
    <property type="entry name" value="MITOGEN-ACTIVATED PROTEIN KINASE KINASE KINASE 20-RELATED"/>
    <property type="match status" value="1"/>
</dbReference>
<dbReference type="PROSITE" id="PS00108">
    <property type="entry name" value="PROTEIN_KINASE_ST"/>
    <property type="match status" value="1"/>
</dbReference>
<keyword evidence="3" id="KW-0418">Kinase</keyword>
<feature type="compositionally biased region" description="Pro residues" evidence="5">
    <location>
        <begin position="459"/>
        <end position="468"/>
    </location>
</feature>
<dbReference type="PRINTS" id="PR01217">
    <property type="entry name" value="PRICHEXTENSN"/>
</dbReference>
<dbReference type="Gene3D" id="1.10.510.10">
    <property type="entry name" value="Transferase(Phosphotransferase) domain 1"/>
    <property type="match status" value="1"/>
</dbReference>
<feature type="compositionally biased region" description="Basic residues" evidence="5">
    <location>
        <begin position="795"/>
        <end position="811"/>
    </location>
</feature>
<evidence type="ECO:0000256" key="4">
    <source>
        <dbReference type="ARBA" id="ARBA00022840"/>
    </source>
</evidence>